<name>A0A8G2EYX3_9PROT</name>
<keyword evidence="2" id="KW-1185">Reference proteome</keyword>
<dbReference type="EMBL" id="FNBW01000007">
    <property type="protein sequence ID" value="SDF83706.1"/>
    <property type="molecule type" value="Genomic_DNA"/>
</dbReference>
<protein>
    <recommendedName>
        <fullName evidence="3">Tail assembly chaperone</fullName>
    </recommendedName>
</protein>
<accession>A0A8G2EYX3</accession>
<proteinExistence type="predicted"/>
<dbReference type="OrthoDB" id="8266310at2"/>
<evidence type="ECO:0000313" key="2">
    <source>
        <dbReference type="Proteomes" id="UP000198615"/>
    </source>
</evidence>
<evidence type="ECO:0000313" key="1">
    <source>
        <dbReference type="EMBL" id="SDF83706.1"/>
    </source>
</evidence>
<organism evidence="1 2">
    <name type="scientific">Thalassobaculum litoreum DSM 18839</name>
    <dbReference type="NCBI Taxonomy" id="1123362"/>
    <lineage>
        <taxon>Bacteria</taxon>
        <taxon>Pseudomonadati</taxon>
        <taxon>Pseudomonadota</taxon>
        <taxon>Alphaproteobacteria</taxon>
        <taxon>Rhodospirillales</taxon>
        <taxon>Thalassobaculaceae</taxon>
        <taxon>Thalassobaculum</taxon>
    </lineage>
</organism>
<reference evidence="1 2" key="1">
    <citation type="submission" date="2016-10" db="EMBL/GenBank/DDBJ databases">
        <authorList>
            <person name="Varghese N."/>
            <person name="Submissions S."/>
        </authorList>
    </citation>
    <scope>NUCLEOTIDE SEQUENCE [LARGE SCALE GENOMIC DNA]</scope>
    <source>
        <strain evidence="1 2">DSM 18839</strain>
    </source>
</reference>
<evidence type="ECO:0008006" key="3">
    <source>
        <dbReference type="Google" id="ProtNLM"/>
    </source>
</evidence>
<gene>
    <name evidence="1" type="ORF">SAMN05660686_02478</name>
</gene>
<dbReference type="RefSeq" id="WP_093150689.1">
    <property type="nucleotide sequence ID" value="NZ_FNBW01000007.1"/>
</dbReference>
<comment type="caution">
    <text evidence="1">The sequence shown here is derived from an EMBL/GenBank/DDBJ whole genome shotgun (WGS) entry which is preliminary data.</text>
</comment>
<dbReference type="AlphaFoldDB" id="A0A8G2EYX3"/>
<sequence length="147" mass="16345">MKFSEFKTDIEKEAEGVWHTIGYNEDESPVRIKVARLGNSAWLKAYNKIPPAIRDAAQKGTLSGPMEVSYDKQAARCTAEHVLVDWQGFTDEEGNNLPYSVDTAAAILADPEHRPFRNLVTRFAQDDDAYRAKAVEAKGKATRGSSK</sequence>
<dbReference type="Proteomes" id="UP000198615">
    <property type="component" value="Unassembled WGS sequence"/>
</dbReference>